<dbReference type="PANTHER" id="PTHR10363:SF2">
    <property type="entry name" value="BLEOMYCIN HYDROLASE"/>
    <property type="match status" value="1"/>
</dbReference>
<evidence type="ECO:0000256" key="4">
    <source>
        <dbReference type="ARBA" id="ARBA00022227"/>
    </source>
</evidence>
<keyword evidence="7 9" id="KW-0378">Hydrolase</keyword>
<dbReference type="Gene3D" id="3.90.70.10">
    <property type="entry name" value="Cysteine proteinases"/>
    <property type="match status" value="1"/>
</dbReference>
<keyword evidence="12" id="KW-1185">Reference proteome</keyword>
<dbReference type="EnsemblMetazoa" id="XM_021037952.2">
    <property type="protein sequence ID" value="XP_020893611.1"/>
    <property type="gene ID" value="LOC110232742"/>
</dbReference>
<dbReference type="PIRSF" id="PIRSF005700">
    <property type="entry name" value="PepC"/>
    <property type="match status" value="1"/>
</dbReference>
<dbReference type="FunFam" id="3.90.70.10:FF:000021">
    <property type="entry name" value="Bleomycin hydrolase"/>
    <property type="match status" value="1"/>
</dbReference>
<dbReference type="Pfam" id="PF03051">
    <property type="entry name" value="Peptidase_C1_2"/>
    <property type="match status" value="1"/>
</dbReference>
<evidence type="ECO:0000256" key="1">
    <source>
        <dbReference type="ARBA" id="ARBA00000423"/>
    </source>
</evidence>
<evidence type="ECO:0000256" key="5">
    <source>
        <dbReference type="ARBA" id="ARBA00022490"/>
    </source>
</evidence>
<dbReference type="CDD" id="cd00585">
    <property type="entry name" value="Peptidase_C1B"/>
    <property type="match status" value="1"/>
</dbReference>
<dbReference type="GO" id="GO:0009636">
    <property type="term" value="P:response to toxic substance"/>
    <property type="evidence" value="ECO:0007669"/>
    <property type="project" value="TreeGrafter"/>
</dbReference>
<comment type="catalytic activity">
    <reaction evidence="1 9">
        <text>Inactivates bleomycin B2 (a cytotoxic glycometallopeptide) by hydrolysis of a carboxyamide bond of beta-aminoalanine, but also shows general aminopeptidase activity. The specificity varies somewhat with source, but amino acid arylamides of Met, Leu and Ala are preferred.</text>
        <dbReference type="EC" id="3.4.22.40"/>
    </reaction>
</comment>
<dbReference type="GO" id="GO:0004197">
    <property type="term" value="F:cysteine-type endopeptidase activity"/>
    <property type="evidence" value="ECO:0007669"/>
    <property type="project" value="UniProtKB-EC"/>
</dbReference>
<dbReference type="AlphaFoldDB" id="A0A913WSW3"/>
<comment type="subcellular location">
    <subcellularLocation>
        <location evidence="2 9">Cytoplasm</location>
    </subcellularLocation>
</comment>
<feature type="active site" evidence="10">
    <location>
        <position position="408"/>
    </location>
</feature>
<reference evidence="11" key="1">
    <citation type="submission" date="2022-11" db="UniProtKB">
        <authorList>
            <consortium name="EnsemblMetazoa"/>
        </authorList>
    </citation>
    <scope>IDENTIFICATION</scope>
</reference>
<feature type="active site" evidence="10">
    <location>
        <position position="367"/>
    </location>
</feature>
<dbReference type="SUPFAM" id="SSF54001">
    <property type="entry name" value="Cysteine proteinases"/>
    <property type="match status" value="1"/>
</dbReference>
<proteinExistence type="inferred from homology"/>
<protein>
    <recommendedName>
        <fullName evidence="4 9">Bleomycin hydrolase</fullName>
        <ecNumber evidence="3 9">3.4.22.40</ecNumber>
    </recommendedName>
</protein>
<comment type="similarity">
    <text evidence="9">Belongs to the peptidase C1 family.</text>
</comment>
<evidence type="ECO:0000256" key="7">
    <source>
        <dbReference type="ARBA" id="ARBA00022801"/>
    </source>
</evidence>
<name>A0A913WSW3_EXADI</name>
<dbReference type="PANTHER" id="PTHR10363">
    <property type="entry name" value="BLEOMYCIN HYDROLASE"/>
    <property type="match status" value="1"/>
</dbReference>
<dbReference type="InterPro" id="IPR004134">
    <property type="entry name" value="Peptidase_C1B"/>
</dbReference>
<keyword evidence="8 9" id="KW-0788">Thiol protease</keyword>
<dbReference type="GO" id="GO:0070005">
    <property type="term" value="F:cysteine-type aminopeptidase activity"/>
    <property type="evidence" value="ECO:0007669"/>
    <property type="project" value="InterPro"/>
</dbReference>
<dbReference type="OrthoDB" id="2666448at2759"/>
<dbReference type="Proteomes" id="UP000887567">
    <property type="component" value="Unplaced"/>
</dbReference>
<dbReference type="RefSeq" id="XP_020893611.1">
    <property type="nucleotide sequence ID" value="XM_021037952.2"/>
</dbReference>
<dbReference type="GO" id="GO:0006508">
    <property type="term" value="P:proteolysis"/>
    <property type="evidence" value="ECO:0007669"/>
    <property type="project" value="UniProtKB-KW"/>
</dbReference>
<evidence type="ECO:0000256" key="10">
    <source>
        <dbReference type="PIRSR" id="PIRSR005700-1"/>
    </source>
</evidence>
<evidence type="ECO:0000256" key="6">
    <source>
        <dbReference type="ARBA" id="ARBA00022670"/>
    </source>
</evidence>
<keyword evidence="6 9" id="KW-0645">Protease</keyword>
<dbReference type="GO" id="GO:0043418">
    <property type="term" value="P:homocysteine catabolic process"/>
    <property type="evidence" value="ECO:0007669"/>
    <property type="project" value="TreeGrafter"/>
</dbReference>
<dbReference type="EC" id="3.4.22.40" evidence="3 9"/>
<evidence type="ECO:0000313" key="12">
    <source>
        <dbReference type="Proteomes" id="UP000887567"/>
    </source>
</evidence>
<organism evidence="11 12">
    <name type="scientific">Exaiptasia diaphana</name>
    <name type="common">Tropical sea anemone</name>
    <name type="synonym">Aiptasia pulchella</name>
    <dbReference type="NCBI Taxonomy" id="2652724"/>
    <lineage>
        <taxon>Eukaryota</taxon>
        <taxon>Metazoa</taxon>
        <taxon>Cnidaria</taxon>
        <taxon>Anthozoa</taxon>
        <taxon>Hexacorallia</taxon>
        <taxon>Actiniaria</taxon>
        <taxon>Aiptasiidae</taxon>
        <taxon>Exaiptasia</taxon>
    </lineage>
</organism>
<dbReference type="InterPro" id="IPR038765">
    <property type="entry name" value="Papain-like_cys_pep_sf"/>
</dbReference>
<evidence type="ECO:0000256" key="8">
    <source>
        <dbReference type="ARBA" id="ARBA00022807"/>
    </source>
</evidence>
<dbReference type="OMA" id="QSYTFFW"/>
<evidence type="ECO:0000256" key="3">
    <source>
        <dbReference type="ARBA" id="ARBA00012465"/>
    </source>
</evidence>
<evidence type="ECO:0000256" key="2">
    <source>
        <dbReference type="ARBA" id="ARBA00004496"/>
    </source>
</evidence>
<dbReference type="KEGG" id="epa:110232742"/>
<feature type="active site" evidence="10">
    <location>
        <position position="70"/>
    </location>
</feature>
<dbReference type="GeneID" id="110232742"/>
<evidence type="ECO:0000313" key="11">
    <source>
        <dbReference type="EnsemblMetazoa" id="XP_020893611.1"/>
    </source>
</evidence>
<accession>A0A913WSW3</accession>
<dbReference type="GO" id="GO:0005737">
    <property type="term" value="C:cytoplasm"/>
    <property type="evidence" value="ECO:0007669"/>
    <property type="project" value="UniProtKB-SubCell"/>
</dbReference>
<evidence type="ECO:0000256" key="9">
    <source>
        <dbReference type="PIRNR" id="PIRNR005700"/>
    </source>
</evidence>
<sequence length="480" mass="55370">MTGISSDLITKCQTEFSKDAKNQLSLNLGTKTDLLELCLDRQAIENTNHVFTHKVNEVKPMTNQKSSGRCWIYALFNCMRQKFVQKMNLDEFEFSQQYLFFWDKIERSYFFINAYVELAKKGEEPDGRLMSYLLSNPMNDGGQWDMLVNLVEKYGLIPKAVWPDSHSASSSRRMNNILNNKHREFASKLRKMVQDGCSSEQIEEAKNKMMETVYRVVVISLGKPPETFTWEFYDKSKKYTKIEGLTPLKFYQDHVKPVYNVLDKVCIVNDPRNEYNKLYTVEYLGNFANGRQIVYLNQPVEVLKYLAAASLRDNEAVWFGCDVGKHFANKIGALDTKIHNYDLVFGLSLLGMDKAQRLIYGESLMTHAMTLTGLSFDLEEKTEEEPKDESTQPVTLTPIKTSKWRVENSWGDDKGDKGYLVMTDDWFTEYVYEVVVDKKYIPQDKLDLLNQDVVVLPAWDPMGALACVQCDEHGHKSAKL</sequence>
<keyword evidence="5 9" id="KW-0963">Cytoplasm</keyword>